<evidence type="ECO:0000256" key="10">
    <source>
        <dbReference type="ARBA" id="ARBA00022892"/>
    </source>
</evidence>
<feature type="compositionally biased region" description="Pro residues" evidence="17">
    <location>
        <begin position="866"/>
        <end position="877"/>
    </location>
</feature>
<evidence type="ECO:0000256" key="12">
    <source>
        <dbReference type="ARBA" id="ARBA00023136"/>
    </source>
</evidence>
<keyword evidence="10" id="KW-0931">ER-Golgi transport</keyword>
<feature type="compositionally biased region" description="Low complexity" evidence="17">
    <location>
        <begin position="812"/>
        <end position="834"/>
    </location>
</feature>
<dbReference type="PROSITE" id="PS50082">
    <property type="entry name" value="WD_REPEATS_2"/>
    <property type="match status" value="2"/>
</dbReference>
<dbReference type="InterPro" id="IPR019775">
    <property type="entry name" value="WD40_repeat_CS"/>
</dbReference>
<name>A0A8H6BSB3_CANAX</name>
<keyword evidence="11" id="KW-0653">Protein transport</keyword>
<feature type="compositionally biased region" description="Low complexity" evidence="17">
    <location>
        <begin position="842"/>
        <end position="854"/>
    </location>
</feature>
<dbReference type="Pfam" id="PF07304">
    <property type="entry name" value="SRA1"/>
    <property type="match status" value="1"/>
</dbReference>
<dbReference type="SUPFAM" id="SSF50978">
    <property type="entry name" value="WD40 repeat-like"/>
    <property type="match status" value="1"/>
</dbReference>
<keyword evidence="7 16" id="KW-0853">WD repeat</keyword>
<keyword evidence="13" id="KW-0968">Cytoplasmic vesicle</keyword>
<dbReference type="GO" id="GO:0015629">
    <property type="term" value="C:actin cytoskeleton"/>
    <property type="evidence" value="ECO:0007669"/>
    <property type="project" value="InterPro"/>
</dbReference>
<proteinExistence type="inferred from homology"/>
<reference evidence="19 20" key="1">
    <citation type="submission" date="2020-03" db="EMBL/GenBank/DDBJ databases">
        <title>FDA dAtabase for Regulatory Grade micrObial Sequences (FDA-ARGOS): Supporting development and validation of Infectious Disease Dx tests.</title>
        <authorList>
            <person name="Campos J."/>
            <person name="Goldberg B."/>
            <person name="Tallon L."/>
            <person name="Sadzewicz L."/>
            <person name="Vavikolanu K."/>
            <person name="Mehta A."/>
            <person name="Aluvathingal J."/>
            <person name="Nadendla S."/>
            <person name="Nandy P."/>
            <person name="Geyer C."/>
            <person name="Yan Y."/>
            <person name="Sichtig H."/>
        </authorList>
    </citation>
    <scope>NUCLEOTIDE SEQUENCE [LARGE SCALE GENOMIC DNA]</scope>
    <source>
        <strain evidence="19 20">FDAARGOS_656</strain>
    </source>
</reference>
<dbReference type="GO" id="GO:0005789">
    <property type="term" value="C:endoplasmic reticulum membrane"/>
    <property type="evidence" value="ECO:0007669"/>
    <property type="project" value="UniProtKB-SubCell"/>
</dbReference>
<evidence type="ECO:0000259" key="18">
    <source>
        <dbReference type="Pfam" id="PF07304"/>
    </source>
</evidence>
<feature type="domain" description="SRA1/Sec31" evidence="18">
    <location>
        <begin position="989"/>
        <end position="1119"/>
    </location>
</feature>
<evidence type="ECO:0000256" key="9">
    <source>
        <dbReference type="ARBA" id="ARBA00022824"/>
    </source>
</evidence>
<dbReference type="FunFam" id="1.20.940.10:FF:000007">
    <property type="entry name" value="Protein transport protein (SEC31), putative"/>
    <property type="match status" value="1"/>
</dbReference>
<comment type="subcellular location">
    <subcellularLocation>
        <location evidence="1">Cytoplasmic vesicle</location>
        <location evidence="1">COPII-coated vesicle membrane</location>
        <topology evidence="1">Peripheral membrane protein</topology>
        <orientation evidence="1">Cytoplasmic side</orientation>
    </subcellularLocation>
    <subcellularLocation>
        <location evidence="2">Endoplasmic reticulum membrane</location>
        <topology evidence="2">Peripheral membrane protein</topology>
        <orientation evidence="2">Cytoplasmic side</orientation>
    </subcellularLocation>
</comment>
<dbReference type="PROSITE" id="PS50294">
    <property type="entry name" value="WD_REPEATS_REGION"/>
    <property type="match status" value="2"/>
</dbReference>
<comment type="similarity">
    <text evidence="3">Belongs to the WD repeat SEC31 family.</text>
</comment>
<evidence type="ECO:0000256" key="14">
    <source>
        <dbReference type="ARBA" id="ARBA00025471"/>
    </source>
</evidence>
<dbReference type="PRINTS" id="PR01217">
    <property type="entry name" value="PRICHEXTENSN"/>
</dbReference>
<organism evidence="19 20">
    <name type="scientific">Candida albicans</name>
    <name type="common">Yeast</name>
    <dbReference type="NCBI Taxonomy" id="5476"/>
    <lineage>
        <taxon>Eukaryota</taxon>
        <taxon>Fungi</taxon>
        <taxon>Dikarya</taxon>
        <taxon>Ascomycota</taxon>
        <taxon>Saccharomycotina</taxon>
        <taxon>Pichiomycetes</taxon>
        <taxon>Debaryomycetaceae</taxon>
        <taxon>Candida/Lodderomyces clade</taxon>
        <taxon>Candida</taxon>
    </lineage>
</organism>
<evidence type="ECO:0000256" key="2">
    <source>
        <dbReference type="ARBA" id="ARBA00004397"/>
    </source>
</evidence>
<keyword evidence="12" id="KW-0472">Membrane</keyword>
<dbReference type="GO" id="GO:0070971">
    <property type="term" value="C:endoplasmic reticulum exit site"/>
    <property type="evidence" value="ECO:0007669"/>
    <property type="project" value="TreeGrafter"/>
</dbReference>
<evidence type="ECO:0000256" key="7">
    <source>
        <dbReference type="ARBA" id="ARBA00022574"/>
    </source>
</evidence>
<feature type="repeat" description="WD" evidence="16">
    <location>
        <begin position="101"/>
        <end position="137"/>
    </location>
</feature>
<keyword evidence="6" id="KW-0813">Transport</keyword>
<dbReference type="Proteomes" id="UP000536275">
    <property type="component" value="Unassembled WGS sequence"/>
</dbReference>
<evidence type="ECO:0000256" key="5">
    <source>
        <dbReference type="ARBA" id="ARBA00021236"/>
    </source>
</evidence>
<dbReference type="PROSITE" id="PS00678">
    <property type="entry name" value="WD_REPEATS_1"/>
    <property type="match status" value="1"/>
</dbReference>
<dbReference type="Pfam" id="PF00400">
    <property type="entry name" value="WD40"/>
    <property type="match status" value="2"/>
</dbReference>
<evidence type="ECO:0000256" key="1">
    <source>
        <dbReference type="ARBA" id="ARBA00004299"/>
    </source>
</evidence>
<dbReference type="InterPro" id="IPR015943">
    <property type="entry name" value="WD40/YVTN_repeat-like_dom_sf"/>
</dbReference>
<evidence type="ECO:0000256" key="16">
    <source>
        <dbReference type="PROSITE-ProRule" id="PRU00221"/>
    </source>
</evidence>
<comment type="function">
    <text evidence="14">Component of the coat protein complex II (COPII) which promotes the formation of transport vesicles from the endoplasmic reticulum (ER). The coat has two main functions, the physical deformation of the endoplasmic reticulum membrane into vesicles and the selection of cargo molecules.</text>
</comment>
<dbReference type="InterPro" id="IPR040251">
    <property type="entry name" value="SEC31-like"/>
</dbReference>
<dbReference type="GO" id="GO:0090110">
    <property type="term" value="P:COPII-coated vesicle cargo loading"/>
    <property type="evidence" value="ECO:0007669"/>
    <property type="project" value="TreeGrafter"/>
</dbReference>
<dbReference type="GO" id="GO:0005198">
    <property type="term" value="F:structural molecule activity"/>
    <property type="evidence" value="ECO:0007669"/>
    <property type="project" value="InterPro"/>
</dbReference>
<sequence>MVKISEIARTSTFAWSSKNLPLLAAGTVAELWDIFSPTNKTEPIFSATVDNRFYALAWSKPFEGRPQGLLAGAFENGTVEFWDADVLIKTKDLAKASVHKSNKHTGAVKSLQFNPIQNHVLVTGGSNGQIFIWDTKTFSEPFAPGQAMTPMDEITSVSWNNSVSHILASTGNGGYTSIWDLKTKREVLHLSYTGAGGRANFSYVSWHPSQSTKLITASDNDSCPLILTWDLRNSNAPEKILEGHKKGVLSLDWCKQDPTLLLSSGKDNSTFLWNPIEGIKLGEYPTTANWAFETKFAPAAPDIFATASFDGKVVVQTIQDTSPSVSTKVASTDDNEFWSELSTTETQQPVFEVKQAPNWLKNPSNVSFGFGSKLVIINTDSSGKSTVKVDKFVAKGQEKTEKLFKDLKNDNYSSLIQDKLEGETVNENNKSDWEVLKRLSETENGEDDFFEHLGNGETAKKEEVFVPEGNFKIFTNNENEDSKKLINLILRNKTEEAVSSCLEQKKLVEALVLALDGSDDVKQQVKNAYFKKNKENNLSRVIYNASTKNVTDLVAHANVENWKEVAVGISSFTTDSSEYNSKMSELGDRILKAKDGKRNDAVVCYLAGGALDKISNLWLQELPDYESELLSLKSEEITSPSDARLQALTNFVEKVATYRYITKSTGEFSGPMVEPLAKAILEFVNLVAGSGDFDLANKFLQLLPSEFSGTEKERILKATSKAVEPASAGQTRASINAVPAPAYAPPCNSNSNPNRYGYAQPTYAGAAPKTNPYARTNPYAPSNNIYKPASPVATPSSLSGTTSGVPPPHQKAAAAATPPVSTPTPVSAPAFGSPGQPPSAPSQPGSVGSVSSAGYPKKTFSATNVLPPPPKTSPKPTPVSNKYAPAVTSDASQPPSSGFASPTLNSSPRLAKNPYAPSVTEQLPPKISYATPPAHHLANNGPSTPSYAPPKNPYAVPPSTSVLMSHVNAVQPAFNGVPPPPPPVGRAVSTPAAAKIEQPPAREPELPVQSKHPKGDRTHIPENSLPIYNSLTNVLEAIKPNIPEKYAKHGTDMEQRLNILFDHLNNEEISNGVIELLLKVATSLESKDFANATAVNLQIATEHSDEIGNWHTGLKRLITMAEAMY</sequence>
<evidence type="ECO:0000256" key="3">
    <source>
        <dbReference type="ARBA" id="ARBA00009358"/>
    </source>
</evidence>
<dbReference type="InterPro" id="IPR001680">
    <property type="entry name" value="WD40_rpt"/>
</dbReference>
<dbReference type="FunFam" id="2.130.10.10:FF:000526">
    <property type="entry name" value="Protein transport protein SEC31"/>
    <property type="match status" value="1"/>
</dbReference>
<evidence type="ECO:0000256" key="13">
    <source>
        <dbReference type="ARBA" id="ARBA00023329"/>
    </source>
</evidence>
<feature type="repeat" description="WD" evidence="16">
    <location>
        <begin position="241"/>
        <end position="274"/>
    </location>
</feature>
<evidence type="ECO:0000313" key="19">
    <source>
        <dbReference type="EMBL" id="KAF6063044.1"/>
    </source>
</evidence>
<evidence type="ECO:0000256" key="4">
    <source>
        <dbReference type="ARBA" id="ARBA00013507"/>
    </source>
</evidence>
<dbReference type="InterPro" id="IPR000633">
    <property type="entry name" value="Vinculin_CS"/>
</dbReference>
<evidence type="ECO:0000256" key="8">
    <source>
        <dbReference type="ARBA" id="ARBA00022737"/>
    </source>
</evidence>
<feature type="compositionally biased region" description="Polar residues" evidence="17">
    <location>
        <begin position="889"/>
        <end position="908"/>
    </location>
</feature>
<feature type="compositionally biased region" description="Polar residues" evidence="17">
    <location>
        <begin position="793"/>
        <end position="804"/>
    </location>
</feature>
<dbReference type="GO" id="GO:0007155">
    <property type="term" value="P:cell adhesion"/>
    <property type="evidence" value="ECO:0007669"/>
    <property type="project" value="InterPro"/>
</dbReference>
<evidence type="ECO:0000313" key="20">
    <source>
        <dbReference type="Proteomes" id="UP000536275"/>
    </source>
</evidence>
<dbReference type="EMBL" id="JABWAD010000061">
    <property type="protein sequence ID" value="KAF6063044.1"/>
    <property type="molecule type" value="Genomic_DNA"/>
</dbReference>
<dbReference type="Gene3D" id="1.25.40.1030">
    <property type="match status" value="1"/>
</dbReference>
<dbReference type="GO" id="GO:0030127">
    <property type="term" value="C:COPII vesicle coat"/>
    <property type="evidence" value="ECO:0007669"/>
    <property type="project" value="TreeGrafter"/>
</dbReference>
<comment type="caution">
    <text evidence="19">The sequence shown here is derived from an EMBL/GenBank/DDBJ whole genome shotgun (WGS) entry which is preliminary data.</text>
</comment>
<feature type="region of interest" description="Disordered" evidence="17">
    <location>
        <begin position="762"/>
        <end position="953"/>
    </location>
</feature>
<dbReference type="PROSITE" id="PS00664">
    <property type="entry name" value="VINCULIN_2"/>
    <property type="match status" value="1"/>
</dbReference>
<evidence type="ECO:0000256" key="11">
    <source>
        <dbReference type="ARBA" id="ARBA00022927"/>
    </source>
</evidence>
<protein>
    <recommendedName>
        <fullName evidence="5">Protein transport protein SEC31</fullName>
    </recommendedName>
    <alternativeName>
        <fullName evidence="4">Protein transport protein sec31</fullName>
    </alternativeName>
</protein>
<dbReference type="GO" id="GO:0015031">
    <property type="term" value="P:protein transport"/>
    <property type="evidence" value="ECO:0007669"/>
    <property type="project" value="UniProtKB-KW"/>
</dbReference>
<dbReference type="InterPro" id="IPR009917">
    <property type="entry name" value="SRA1/Sec31"/>
</dbReference>
<keyword evidence="9" id="KW-0256">Endoplasmic reticulum</keyword>
<dbReference type="PANTHER" id="PTHR13923:SF11">
    <property type="entry name" value="SECRETORY 31, ISOFORM D"/>
    <property type="match status" value="1"/>
</dbReference>
<dbReference type="Gene3D" id="2.130.10.10">
    <property type="entry name" value="YVTN repeat-like/Quinoprotein amine dehydrogenase"/>
    <property type="match status" value="1"/>
</dbReference>
<feature type="region of interest" description="Disordered" evidence="17">
    <location>
        <begin position="984"/>
        <end position="1023"/>
    </location>
</feature>
<evidence type="ECO:0000256" key="15">
    <source>
        <dbReference type="ARBA" id="ARBA00025864"/>
    </source>
</evidence>
<comment type="subunit">
    <text evidence="15">The COPII coat is composed of at least 5 proteins: the SEC23/24 complex, the SEC13/31 complex, and the protein SAR1. SEC13 and SEC31 make a 2:2 tetramer that forms the edge element of the COPII outer coat. The tetramer self-assembles in multiple copies to form the complete polyhedral cage. Interacts (via WD 8) with SEC13.</text>
</comment>
<dbReference type="GO" id="GO:0007029">
    <property type="term" value="P:endoplasmic reticulum organization"/>
    <property type="evidence" value="ECO:0007669"/>
    <property type="project" value="TreeGrafter"/>
</dbReference>
<evidence type="ECO:0000256" key="17">
    <source>
        <dbReference type="SAM" id="MobiDB-lite"/>
    </source>
</evidence>
<gene>
    <name evidence="19" type="ORF">FOB64_006059</name>
</gene>
<dbReference type="InterPro" id="IPR036322">
    <property type="entry name" value="WD40_repeat_dom_sf"/>
</dbReference>
<evidence type="ECO:0000256" key="6">
    <source>
        <dbReference type="ARBA" id="ARBA00022448"/>
    </source>
</evidence>
<dbReference type="Gene3D" id="1.20.940.10">
    <property type="entry name" value="Functional domain of the splicing factor Prp18"/>
    <property type="match status" value="1"/>
</dbReference>
<dbReference type="PANTHER" id="PTHR13923">
    <property type="entry name" value="SEC31-RELATED PROTEIN"/>
    <property type="match status" value="1"/>
</dbReference>
<dbReference type="AlphaFoldDB" id="A0A8H6BSB3"/>
<dbReference type="SMART" id="SM00320">
    <property type="entry name" value="WD40"/>
    <property type="match status" value="6"/>
</dbReference>
<keyword evidence="8" id="KW-0677">Repeat</keyword>
<accession>A0A8H6BSB3</accession>